<protein>
    <submittedName>
        <fullName evidence="2">Phosphoinositide-3-kinase-interacting protein 1</fullName>
    </submittedName>
</protein>
<organism evidence="2">
    <name type="scientific">Magallana gigas</name>
    <name type="common">Pacific oyster</name>
    <name type="synonym">Crassostrea gigas</name>
    <dbReference type="NCBI Taxonomy" id="29159"/>
    <lineage>
        <taxon>Eukaryota</taxon>
        <taxon>Metazoa</taxon>
        <taxon>Spiralia</taxon>
        <taxon>Lophotrochozoa</taxon>
        <taxon>Mollusca</taxon>
        <taxon>Bivalvia</taxon>
        <taxon>Autobranchia</taxon>
        <taxon>Pteriomorphia</taxon>
        <taxon>Ostreida</taxon>
        <taxon>Ostreoidea</taxon>
        <taxon>Ostreidae</taxon>
        <taxon>Magallana</taxon>
    </lineage>
</organism>
<dbReference type="Pfam" id="PF00051">
    <property type="entry name" value="Kringle"/>
    <property type="match status" value="1"/>
</dbReference>
<dbReference type="InterPro" id="IPR035940">
    <property type="entry name" value="CAP_sf"/>
</dbReference>
<name>K1PSJ5_MAGGI</name>
<dbReference type="HOGENOM" id="CLU_1086838_0_0_1"/>
<keyword evidence="2" id="KW-0808">Transferase</keyword>
<keyword evidence="1" id="KW-0420">Kringle</keyword>
<dbReference type="SUPFAM" id="SSF55797">
    <property type="entry name" value="PR-1-like"/>
    <property type="match status" value="1"/>
</dbReference>
<reference evidence="2" key="1">
    <citation type="journal article" date="2012" name="Nature">
        <title>The oyster genome reveals stress adaptation and complexity of shell formation.</title>
        <authorList>
            <person name="Zhang G."/>
            <person name="Fang X."/>
            <person name="Guo X."/>
            <person name="Li L."/>
            <person name="Luo R."/>
            <person name="Xu F."/>
            <person name="Yang P."/>
            <person name="Zhang L."/>
            <person name="Wang X."/>
            <person name="Qi H."/>
            <person name="Xiong Z."/>
            <person name="Que H."/>
            <person name="Xie Y."/>
            <person name="Holland P.W."/>
            <person name="Paps J."/>
            <person name="Zhu Y."/>
            <person name="Wu F."/>
            <person name="Chen Y."/>
            <person name="Wang J."/>
            <person name="Peng C."/>
            <person name="Meng J."/>
            <person name="Yang L."/>
            <person name="Liu J."/>
            <person name="Wen B."/>
            <person name="Zhang N."/>
            <person name="Huang Z."/>
            <person name="Zhu Q."/>
            <person name="Feng Y."/>
            <person name="Mount A."/>
            <person name="Hedgecock D."/>
            <person name="Xu Z."/>
            <person name="Liu Y."/>
            <person name="Domazet-Loso T."/>
            <person name="Du Y."/>
            <person name="Sun X."/>
            <person name="Zhang S."/>
            <person name="Liu B."/>
            <person name="Cheng P."/>
            <person name="Jiang X."/>
            <person name="Li J."/>
            <person name="Fan D."/>
            <person name="Wang W."/>
            <person name="Fu W."/>
            <person name="Wang T."/>
            <person name="Wang B."/>
            <person name="Zhang J."/>
            <person name="Peng Z."/>
            <person name="Li Y."/>
            <person name="Li N."/>
            <person name="Wang J."/>
            <person name="Chen M."/>
            <person name="He Y."/>
            <person name="Tan F."/>
            <person name="Song X."/>
            <person name="Zheng Q."/>
            <person name="Huang R."/>
            <person name="Yang H."/>
            <person name="Du X."/>
            <person name="Chen L."/>
            <person name="Yang M."/>
            <person name="Gaffney P.M."/>
            <person name="Wang S."/>
            <person name="Luo L."/>
            <person name="She Z."/>
            <person name="Ming Y."/>
            <person name="Huang W."/>
            <person name="Zhang S."/>
            <person name="Huang B."/>
            <person name="Zhang Y."/>
            <person name="Qu T."/>
            <person name="Ni P."/>
            <person name="Miao G."/>
            <person name="Wang J."/>
            <person name="Wang Q."/>
            <person name="Steinberg C.E."/>
            <person name="Wang H."/>
            <person name="Li N."/>
            <person name="Qian L."/>
            <person name="Zhang G."/>
            <person name="Li Y."/>
            <person name="Yang H."/>
            <person name="Liu X."/>
            <person name="Wang J."/>
            <person name="Yin Y."/>
            <person name="Wang J."/>
        </authorList>
    </citation>
    <scope>NUCLEOTIDE SEQUENCE [LARGE SCALE GENOMIC DNA]</scope>
    <source>
        <strain evidence="2">05x7-T-G4-1.051#20</strain>
    </source>
</reference>
<dbReference type="InterPro" id="IPR000001">
    <property type="entry name" value="Kringle"/>
</dbReference>
<dbReference type="EMBL" id="JH816170">
    <property type="protein sequence ID" value="EKC21854.1"/>
    <property type="molecule type" value="Genomic_DNA"/>
</dbReference>
<dbReference type="AlphaFoldDB" id="K1PSJ5"/>
<dbReference type="PROSITE" id="PS50070">
    <property type="entry name" value="KRINGLE_2"/>
    <property type="match status" value="1"/>
</dbReference>
<proteinExistence type="predicted"/>
<dbReference type="PANTHER" id="PTHR24261:SF7">
    <property type="entry name" value="KRINGLE DOMAIN-CONTAINING PROTEIN"/>
    <property type="match status" value="1"/>
</dbReference>
<dbReference type="InParanoid" id="K1PSJ5"/>
<dbReference type="SMART" id="SM00198">
    <property type="entry name" value="SCP"/>
    <property type="match status" value="1"/>
</dbReference>
<evidence type="ECO:0000313" key="2">
    <source>
        <dbReference type="EMBL" id="EKC21854.1"/>
    </source>
</evidence>
<evidence type="ECO:0000256" key="1">
    <source>
        <dbReference type="PROSITE-ProRule" id="PRU00121"/>
    </source>
</evidence>
<dbReference type="SMART" id="SM00130">
    <property type="entry name" value="KR"/>
    <property type="match status" value="1"/>
</dbReference>
<keyword evidence="2" id="KW-0418">Kinase</keyword>
<dbReference type="SUPFAM" id="SSF57440">
    <property type="entry name" value="Kringle-like"/>
    <property type="match status" value="1"/>
</dbReference>
<dbReference type="InterPro" id="IPR038178">
    <property type="entry name" value="Kringle_sf"/>
</dbReference>
<dbReference type="CDD" id="cd00108">
    <property type="entry name" value="KR"/>
    <property type="match status" value="1"/>
</dbReference>
<sequence>MGRAILLISISLYVANAANFFDFIKNEVDTEISNIPIDRNFAGLSKRHTPHNGRQKKNSEMQLDLNNLSIRGEEEPKTSTSVPEMAAMPNDFANRRTMRSLNSEQEQEVVDAHNAARLRASSSNMMKMRYNKVLAAQAQAHADSCVEAHSGLASENMFFSSDCYTGTGESYEGKYNTTLSGIPCQNWKSKFDFLDDHNYCRNMFSSSGFTKPLCYVSPTPGNYVVEYCNVPMCGSVPQPRRVLALEDHLVRLGTTD</sequence>
<comment type="caution">
    <text evidence="1">Lacks conserved residue(s) required for the propagation of feature annotation.</text>
</comment>
<dbReference type="Gene3D" id="2.40.20.10">
    <property type="entry name" value="Plasminogen Kringle 4"/>
    <property type="match status" value="1"/>
</dbReference>
<dbReference type="PANTHER" id="PTHR24261">
    <property type="entry name" value="PLASMINOGEN-RELATED"/>
    <property type="match status" value="1"/>
</dbReference>
<dbReference type="InterPro" id="IPR050759">
    <property type="entry name" value="Serine_protease_kringle"/>
</dbReference>
<dbReference type="GO" id="GO:0016301">
    <property type="term" value="F:kinase activity"/>
    <property type="evidence" value="ECO:0007669"/>
    <property type="project" value="UniProtKB-KW"/>
</dbReference>
<dbReference type="InterPro" id="IPR013806">
    <property type="entry name" value="Kringle-like"/>
</dbReference>
<gene>
    <name evidence="2" type="ORF">CGI_10003258</name>
</gene>
<dbReference type="InterPro" id="IPR014044">
    <property type="entry name" value="CAP_dom"/>
</dbReference>
<accession>K1PSJ5</accession>
<dbReference type="PRINTS" id="PR00018">
    <property type="entry name" value="KRINGLE"/>
</dbReference>